<keyword evidence="5" id="KW-0067">ATP-binding</keyword>
<keyword evidence="4 7" id="KW-0418">Kinase</keyword>
<reference evidence="10 11" key="1">
    <citation type="submission" date="2016-08" db="EMBL/GenBank/DDBJ databases">
        <title>Draft genome of the agarase producing Sphingomonas sp. MCT13.</title>
        <authorList>
            <person name="D'Andrea M.M."/>
            <person name="Rossolini G.M."/>
            <person name="Thaller M.C."/>
        </authorList>
    </citation>
    <scope>NUCLEOTIDE SEQUENCE [LARGE SCALE GENOMIC DNA]</scope>
    <source>
        <strain evidence="10 11">MCT13</strain>
    </source>
</reference>
<evidence type="ECO:0000256" key="3">
    <source>
        <dbReference type="ARBA" id="ARBA00022741"/>
    </source>
</evidence>
<dbReference type="Proteomes" id="UP000094487">
    <property type="component" value="Unassembled WGS sequence"/>
</dbReference>
<feature type="domain" description="Carbohydrate kinase FGGY C-terminal" evidence="9">
    <location>
        <begin position="261"/>
        <end position="448"/>
    </location>
</feature>
<proteinExistence type="inferred from homology"/>
<evidence type="ECO:0000256" key="4">
    <source>
        <dbReference type="ARBA" id="ARBA00022777"/>
    </source>
</evidence>
<dbReference type="PANTHER" id="PTHR10196:SF69">
    <property type="entry name" value="GLYCEROL KINASE"/>
    <property type="match status" value="1"/>
</dbReference>
<dbReference type="EMBL" id="MDDS01000004">
    <property type="protein sequence ID" value="ODP39552.1"/>
    <property type="molecule type" value="Genomic_DNA"/>
</dbReference>
<dbReference type="GO" id="GO:0005524">
    <property type="term" value="F:ATP binding"/>
    <property type="evidence" value="ECO:0007669"/>
    <property type="project" value="UniProtKB-KW"/>
</dbReference>
<dbReference type="InterPro" id="IPR000577">
    <property type="entry name" value="Carb_kinase_FGGY"/>
</dbReference>
<keyword evidence="11" id="KW-1185">Reference proteome</keyword>
<dbReference type="InterPro" id="IPR018485">
    <property type="entry name" value="FGGY_C"/>
</dbReference>
<dbReference type="PIRSF" id="PIRSF000538">
    <property type="entry name" value="GlpK"/>
    <property type="match status" value="1"/>
</dbReference>
<dbReference type="Pfam" id="PF02782">
    <property type="entry name" value="FGGY_C"/>
    <property type="match status" value="1"/>
</dbReference>
<dbReference type="Gene3D" id="3.30.420.40">
    <property type="match status" value="2"/>
</dbReference>
<dbReference type="GO" id="GO:0004370">
    <property type="term" value="F:glycerol kinase activity"/>
    <property type="evidence" value="ECO:0007669"/>
    <property type="project" value="TreeGrafter"/>
</dbReference>
<evidence type="ECO:0000256" key="7">
    <source>
        <dbReference type="RuleBase" id="RU003733"/>
    </source>
</evidence>
<organism evidence="10 11">
    <name type="scientific">Sphingomonas turrisvirgatae</name>
    <dbReference type="NCBI Taxonomy" id="1888892"/>
    <lineage>
        <taxon>Bacteria</taxon>
        <taxon>Pseudomonadati</taxon>
        <taxon>Pseudomonadota</taxon>
        <taxon>Alphaproteobacteria</taxon>
        <taxon>Sphingomonadales</taxon>
        <taxon>Sphingomonadaceae</taxon>
        <taxon>Sphingomonas</taxon>
    </lineage>
</organism>
<dbReference type="InterPro" id="IPR043129">
    <property type="entry name" value="ATPase_NBD"/>
</dbReference>
<evidence type="ECO:0000313" key="10">
    <source>
        <dbReference type="EMBL" id="ODP39552.1"/>
    </source>
</evidence>
<evidence type="ECO:0000259" key="8">
    <source>
        <dbReference type="Pfam" id="PF00370"/>
    </source>
</evidence>
<evidence type="ECO:0000259" key="9">
    <source>
        <dbReference type="Pfam" id="PF02782"/>
    </source>
</evidence>
<evidence type="ECO:0000313" key="11">
    <source>
        <dbReference type="Proteomes" id="UP000094487"/>
    </source>
</evidence>
<dbReference type="InterPro" id="IPR018484">
    <property type="entry name" value="FGGY_N"/>
</dbReference>
<dbReference type="PANTHER" id="PTHR10196">
    <property type="entry name" value="SUGAR KINASE"/>
    <property type="match status" value="1"/>
</dbReference>
<comment type="similarity">
    <text evidence="1 7">Belongs to the FGGY kinase family.</text>
</comment>
<evidence type="ECO:0000256" key="5">
    <source>
        <dbReference type="ARBA" id="ARBA00022840"/>
    </source>
</evidence>
<dbReference type="RefSeq" id="WP_069318787.1">
    <property type="nucleotide sequence ID" value="NZ_MDDS01000004.1"/>
</dbReference>
<dbReference type="GO" id="GO:0019563">
    <property type="term" value="P:glycerol catabolic process"/>
    <property type="evidence" value="ECO:0007669"/>
    <property type="project" value="TreeGrafter"/>
</dbReference>
<dbReference type="InterPro" id="IPR018483">
    <property type="entry name" value="Carb_kinase_FGGY_CS"/>
</dbReference>
<dbReference type="SUPFAM" id="SSF53067">
    <property type="entry name" value="Actin-like ATPase domain"/>
    <property type="match status" value="2"/>
</dbReference>
<dbReference type="PROSITE" id="PS00445">
    <property type="entry name" value="FGGY_KINASES_2"/>
    <property type="match status" value="1"/>
</dbReference>
<dbReference type="Pfam" id="PF00370">
    <property type="entry name" value="FGGY_N"/>
    <property type="match status" value="1"/>
</dbReference>
<keyword evidence="2 7" id="KW-0808">Transferase</keyword>
<evidence type="ECO:0000256" key="1">
    <source>
        <dbReference type="ARBA" id="ARBA00009156"/>
    </source>
</evidence>
<keyword evidence="3" id="KW-0547">Nucleotide-binding</keyword>
<gene>
    <name evidence="10" type="ORF">BFL28_09375</name>
</gene>
<dbReference type="GO" id="GO:0005829">
    <property type="term" value="C:cytosol"/>
    <property type="evidence" value="ECO:0007669"/>
    <property type="project" value="TreeGrafter"/>
</dbReference>
<dbReference type="OrthoDB" id="9805576at2"/>
<sequence length="494" mass="50729">MSGPVILAIDQGTTNTKALLVAPDGTVLASRSRAMQVSYPQPSWAEQPASDIWEAVAALIGELHAAEPAVEVAALAISNQRETIVLWEAATGRPIAPAVIWQCARSAERCAALKAAGHGETIAARSGLHIDPLFPAAKLAWLLDAIPGARDRAAKGEIKAGTIDSWLLWNLTGGAVHATDHSNASRTQLFNLDTLDWDPELARIFDVPLNILPHIAPSDSGFGEVAAGITALPAGTPVQVLLGDSHAALFAHGIHAPGRVKATIGTGSSLMAATASRVRSAHGLSSTIAWSRVDGGVQHALEGNISVSGHAAAFATKLLGLADEGELTQLAQTVLDSGGVTFVPALAGLGAPHWETRARGTISGMTLGTTPAHVARATLEAIALQIGDVLNAIEADLGIHLTELSIDGGAARNPLLVQLLADLTGHVIARPAIAEASALGVARMAAAALGLSGQPAGEPPARVAPAMAQAIGDAVRRNWRITVGQVVAHARETQ</sequence>
<protein>
    <recommendedName>
        <fullName evidence="6">ATP:glycerol 3-phosphotransferase</fullName>
    </recommendedName>
</protein>
<feature type="domain" description="Carbohydrate kinase FGGY N-terminal" evidence="8">
    <location>
        <begin position="5"/>
        <end position="250"/>
    </location>
</feature>
<name>A0A1E3M0L3_9SPHN</name>
<dbReference type="AlphaFoldDB" id="A0A1E3M0L3"/>
<dbReference type="CDD" id="cd07769">
    <property type="entry name" value="ASKHA_NBD_FGGY_GK"/>
    <property type="match status" value="1"/>
</dbReference>
<evidence type="ECO:0000256" key="2">
    <source>
        <dbReference type="ARBA" id="ARBA00022679"/>
    </source>
</evidence>
<evidence type="ECO:0000256" key="6">
    <source>
        <dbReference type="ARBA" id="ARBA00043149"/>
    </source>
</evidence>
<dbReference type="STRING" id="1888892.BFL28_09375"/>
<accession>A0A1E3M0L3</accession>
<comment type="caution">
    <text evidence="10">The sequence shown here is derived from an EMBL/GenBank/DDBJ whole genome shotgun (WGS) entry which is preliminary data.</text>
</comment>